<gene>
    <name evidence="5" type="ORF">F0A17_13225</name>
</gene>
<evidence type="ECO:0000313" key="6">
    <source>
        <dbReference type="Proteomes" id="UP000486760"/>
    </source>
</evidence>
<dbReference type="Proteomes" id="UP000486760">
    <property type="component" value="Unassembled WGS sequence"/>
</dbReference>
<dbReference type="InterPro" id="IPR005511">
    <property type="entry name" value="SMP-30"/>
</dbReference>
<organism evidence="5 6">
    <name type="scientific">Billgrantia pellis</name>
    <dbReference type="NCBI Taxonomy" id="2606936"/>
    <lineage>
        <taxon>Bacteria</taxon>
        <taxon>Pseudomonadati</taxon>
        <taxon>Pseudomonadota</taxon>
        <taxon>Gammaproteobacteria</taxon>
        <taxon>Oceanospirillales</taxon>
        <taxon>Halomonadaceae</taxon>
        <taxon>Billgrantia</taxon>
    </lineage>
</organism>
<reference evidence="5 6" key="1">
    <citation type="submission" date="2019-08" db="EMBL/GenBank/DDBJ databases">
        <title>Bioinformatics analysis of the strain L3 and L5.</title>
        <authorList>
            <person name="Li X."/>
        </authorList>
    </citation>
    <scope>NUCLEOTIDE SEQUENCE [LARGE SCALE GENOMIC DNA]</scope>
    <source>
        <strain evidence="5 6">L5</strain>
    </source>
</reference>
<feature type="active site" description="Proton donor/acceptor" evidence="2">
    <location>
        <position position="210"/>
    </location>
</feature>
<evidence type="ECO:0000256" key="2">
    <source>
        <dbReference type="PIRSR" id="PIRSR605511-1"/>
    </source>
</evidence>
<dbReference type="EMBL" id="VTPY01000005">
    <property type="protein sequence ID" value="KAA0011090.1"/>
    <property type="molecule type" value="Genomic_DNA"/>
</dbReference>
<dbReference type="InterPro" id="IPR013658">
    <property type="entry name" value="SGL"/>
</dbReference>
<feature type="binding site" evidence="3">
    <location>
        <position position="19"/>
    </location>
    <ligand>
        <name>a divalent metal cation</name>
        <dbReference type="ChEBI" id="CHEBI:60240"/>
    </ligand>
</feature>
<dbReference type="Gene3D" id="2.120.10.30">
    <property type="entry name" value="TolB, C-terminal domain"/>
    <property type="match status" value="1"/>
</dbReference>
<comment type="caution">
    <text evidence="5">The sequence shown here is derived from an EMBL/GenBank/DDBJ whole genome shotgun (WGS) entry which is preliminary data.</text>
</comment>
<feature type="domain" description="SMP-30/Gluconolactonase/LRE-like region" evidence="4">
    <location>
        <begin position="17"/>
        <end position="268"/>
    </location>
</feature>
<accession>A0A7V7KGP9</accession>
<sequence length="298" mass="31915">MVEGSMIQCAWRGRAQLGEGPLWCPERGEAGQLLFVDILGRTLYVHDFAGGTTRGWALDEACCWLVPRADGDGFIAGLASRLVHLRLDENGPRIVDGWTTPEEPAGNRFNDATVDAQGRLWFGSMSENEKEKESGEPGRGALYRLDGANLRRVDPGYGVANGPALSPDGSTLYHSDTAAGVVYAFDLSADGELSGKREHLRYHGTQGYPDGMTCDAEGGLWVAHWGGGRVSRFLPDGTLDETLILPASRVTSCTFGGPELDQLYITTAADGRDQEALAGSLFRVAPGVRGLPSPAYIA</sequence>
<dbReference type="GO" id="GO:0005509">
    <property type="term" value="F:calcium ion binding"/>
    <property type="evidence" value="ECO:0007669"/>
    <property type="project" value="TreeGrafter"/>
</dbReference>
<comment type="similarity">
    <text evidence="1">Belongs to the SMP-30/CGR1 family.</text>
</comment>
<evidence type="ECO:0000259" key="4">
    <source>
        <dbReference type="Pfam" id="PF08450"/>
    </source>
</evidence>
<dbReference type="PRINTS" id="PR01790">
    <property type="entry name" value="SMP30FAMILY"/>
</dbReference>
<dbReference type="SUPFAM" id="SSF63829">
    <property type="entry name" value="Calcium-dependent phosphotriesterase"/>
    <property type="match status" value="1"/>
</dbReference>
<keyword evidence="3" id="KW-0862">Zinc</keyword>
<dbReference type="GO" id="GO:0019853">
    <property type="term" value="P:L-ascorbic acid biosynthetic process"/>
    <property type="evidence" value="ECO:0007669"/>
    <property type="project" value="TreeGrafter"/>
</dbReference>
<comment type="cofactor">
    <cofactor evidence="3">
        <name>Zn(2+)</name>
        <dbReference type="ChEBI" id="CHEBI:29105"/>
    </cofactor>
    <text evidence="3">Binds 1 divalent metal cation per subunit.</text>
</comment>
<feature type="binding site" evidence="3">
    <location>
        <position position="161"/>
    </location>
    <ligand>
        <name>a divalent metal cation</name>
        <dbReference type="ChEBI" id="CHEBI:60240"/>
    </ligand>
</feature>
<keyword evidence="3" id="KW-0479">Metal-binding</keyword>
<dbReference type="GO" id="GO:0004341">
    <property type="term" value="F:gluconolactonase activity"/>
    <property type="evidence" value="ECO:0007669"/>
    <property type="project" value="TreeGrafter"/>
</dbReference>
<dbReference type="PANTHER" id="PTHR10907">
    <property type="entry name" value="REGUCALCIN"/>
    <property type="match status" value="1"/>
</dbReference>
<dbReference type="Pfam" id="PF08450">
    <property type="entry name" value="SGL"/>
    <property type="match status" value="1"/>
</dbReference>
<feature type="binding site" evidence="3">
    <location>
        <position position="110"/>
    </location>
    <ligand>
        <name>substrate</name>
    </ligand>
</feature>
<feature type="binding site" evidence="3">
    <location>
        <position position="210"/>
    </location>
    <ligand>
        <name>a divalent metal cation</name>
        <dbReference type="ChEBI" id="CHEBI:60240"/>
    </ligand>
</feature>
<dbReference type="InterPro" id="IPR011042">
    <property type="entry name" value="6-blade_b-propeller_TolB-like"/>
</dbReference>
<dbReference type="PANTHER" id="PTHR10907:SF47">
    <property type="entry name" value="REGUCALCIN"/>
    <property type="match status" value="1"/>
</dbReference>
<dbReference type="RefSeq" id="WP_149328834.1">
    <property type="nucleotide sequence ID" value="NZ_VTPY01000005.1"/>
</dbReference>
<evidence type="ECO:0000313" key="5">
    <source>
        <dbReference type="EMBL" id="KAA0011090.1"/>
    </source>
</evidence>
<feature type="binding site" evidence="3">
    <location>
        <position position="108"/>
    </location>
    <ligand>
        <name>substrate</name>
    </ligand>
</feature>
<name>A0A7V7KGP9_9GAMM</name>
<proteinExistence type="inferred from homology"/>
<protein>
    <submittedName>
        <fullName evidence="5">SMP-30/gluconolactonase/LRE family protein</fullName>
    </submittedName>
</protein>
<evidence type="ECO:0000256" key="1">
    <source>
        <dbReference type="ARBA" id="ARBA00008853"/>
    </source>
</evidence>
<evidence type="ECO:0000256" key="3">
    <source>
        <dbReference type="PIRSR" id="PIRSR605511-2"/>
    </source>
</evidence>
<keyword evidence="6" id="KW-1185">Reference proteome</keyword>
<dbReference type="AlphaFoldDB" id="A0A7V7KGP9"/>